<sequence>MILAVQDFFHSGVVALGLNSIFIVLLLKIRDSITVDQFRPIVLGNFLFKISSKILANSAEDFLSRLFSRMVVSDQLLPISSPRGFSAPAHLLYADDVLVFCRGTVKNLKSVMLAFRVYGSISSQLVNWSKALSLAGRATLIRSVITGSFVHSFMVYKWPVFLTKMVTKKIKSFLWTGSCEECKLVRVAWNRFCRPYALGVLGLKDLALLNDSLLRKFTWKLITSNNFAFTFLHKRDGIVSCKTAYSRMFQDIPQVPLWRDVWSCYIPTSRSILTWRLLLDRHPTDDHLCRAALSLVWHSVYDVNRSGIGCMRNCVDDLLILHRFGLYGRLGKAPVIRSVVWSLLAPRWIKVNTDGAALGSPGMGGYGGVFQTCRSFVKACFAVPLGQVFAFEAELLATSLAINYAWNLGWHRTWLESDSSYVVQLLSVRSDQVTCRVHHAWQCCLHQISHMEFQVSYIIREGNQVTYALSKHDLGISSDSWWSSTHSFCSSLVGYDCMGRESFKFS</sequence>
<evidence type="ECO:0008006" key="5">
    <source>
        <dbReference type="Google" id="ProtNLM"/>
    </source>
</evidence>
<dbReference type="Pfam" id="PF13966">
    <property type="entry name" value="zf-RVT"/>
    <property type="match status" value="1"/>
</dbReference>
<evidence type="ECO:0000313" key="4">
    <source>
        <dbReference type="Proteomes" id="UP001280121"/>
    </source>
</evidence>
<dbReference type="Pfam" id="PF13456">
    <property type="entry name" value="RVT_3"/>
    <property type="match status" value="1"/>
</dbReference>
<dbReference type="InterPro" id="IPR012337">
    <property type="entry name" value="RNaseH-like_sf"/>
</dbReference>
<dbReference type="CDD" id="cd06222">
    <property type="entry name" value="RNase_H_like"/>
    <property type="match status" value="1"/>
</dbReference>
<comment type="caution">
    <text evidence="3">The sequence shown here is derived from an EMBL/GenBank/DDBJ whole genome shotgun (WGS) entry which is preliminary data.</text>
</comment>
<gene>
    <name evidence="3" type="ORF">Ddye_032141</name>
</gene>
<protein>
    <recommendedName>
        <fullName evidence="5">RNase H type-1 domain-containing protein</fullName>
    </recommendedName>
</protein>
<evidence type="ECO:0000259" key="2">
    <source>
        <dbReference type="Pfam" id="PF13966"/>
    </source>
</evidence>
<dbReference type="Proteomes" id="UP001280121">
    <property type="component" value="Unassembled WGS sequence"/>
</dbReference>
<dbReference type="InterPro" id="IPR026960">
    <property type="entry name" value="RVT-Znf"/>
</dbReference>
<evidence type="ECO:0000259" key="1">
    <source>
        <dbReference type="Pfam" id="PF13456"/>
    </source>
</evidence>
<dbReference type="AlphaFoldDB" id="A0AAD9WMY0"/>
<dbReference type="PANTHER" id="PTHR47723:SF19">
    <property type="entry name" value="POLYNUCLEOTIDYL TRANSFERASE, RIBONUCLEASE H-LIKE SUPERFAMILY PROTEIN"/>
    <property type="match status" value="1"/>
</dbReference>
<dbReference type="EMBL" id="JANJYI010000009">
    <property type="protein sequence ID" value="KAK2637349.1"/>
    <property type="molecule type" value="Genomic_DNA"/>
</dbReference>
<reference evidence="3" key="1">
    <citation type="journal article" date="2023" name="Plant J.">
        <title>Genome sequences and population genomics provide insights into the demographic history, inbreeding, and mutation load of two 'living fossil' tree species of Dipteronia.</title>
        <authorList>
            <person name="Feng Y."/>
            <person name="Comes H.P."/>
            <person name="Chen J."/>
            <person name="Zhu S."/>
            <person name="Lu R."/>
            <person name="Zhang X."/>
            <person name="Li P."/>
            <person name="Qiu J."/>
            <person name="Olsen K.M."/>
            <person name="Qiu Y."/>
        </authorList>
    </citation>
    <scope>NUCLEOTIDE SEQUENCE</scope>
    <source>
        <strain evidence="3">KIB01</strain>
    </source>
</reference>
<feature type="domain" description="Reverse transcriptase zinc-binding" evidence="2">
    <location>
        <begin position="240"/>
        <end position="294"/>
    </location>
</feature>
<dbReference type="PANTHER" id="PTHR47723">
    <property type="entry name" value="OS05G0353850 PROTEIN"/>
    <property type="match status" value="1"/>
</dbReference>
<dbReference type="InterPro" id="IPR053151">
    <property type="entry name" value="RNase_H-like"/>
</dbReference>
<dbReference type="SUPFAM" id="SSF53098">
    <property type="entry name" value="Ribonuclease H-like"/>
    <property type="match status" value="1"/>
</dbReference>
<feature type="domain" description="RNase H type-1" evidence="1">
    <location>
        <begin position="352"/>
        <end position="472"/>
    </location>
</feature>
<proteinExistence type="predicted"/>
<organism evidence="3 4">
    <name type="scientific">Dipteronia dyeriana</name>
    <dbReference type="NCBI Taxonomy" id="168575"/>
    <lineage>
        <taxon>Eukaryota</taxon>
        <taxon>Viridiplantae</taxon>
        <taxon>Streptophyta</taxon>
        <taxon>Embryophyta</taxon>
        <taxon>Tracheophyta</taxon>
        <taxon>Spermatophyta</taxon>
        <taxon>Magnoliopsida</taxon>
        <taxon>eudicotyledons</taxon>
        <taxon>Gunneridae</taxon>
        <taxon>Pentapetalae</taxon>
        <taxon>rosids</taxon>
        <taxon>malvids</taxon>
        <taxon>Sapindales</taxon>
        <taxon>Sapindaceae</taxon>
        <taxon>Hippocastanoideae</taxon>
        <taxon>Acereae</taxon>
        <taxon>Dipteronia</taxon>
    </lineage>
</organism>
<dbReference type="Gene3D" id="3.30.420.10">
    <property type="entry name" value="Ribonuclease H-like superfamily/Ribonuclease H"/>
    <property type="match status" value="1"/>
</dbReference>
<keyword evidence="4" id="KW-1185">Reference proteome</keyword>
<dbReference type="InterPro" id="IPR002156">
    <property type="entry name" value="RNaseH_domain"/>
</dbReference>
<evidence type="ECO:0000313" key="3">
    <source>
        <dbReference type="EMBL" id="KAK2637349.1"/>
    </source>
</evidence>
<dbReference type="InterPro" id="IPR036397">
    <property type="entry name" value="RNaseH_sf"/>
</dbReference>
<name>A0AAD9WMY0_9ROSI</name>
<accession>A0AAD9WMY0</accession>
<dbReference type="GO" id="GO:0004523">
    <property type="term" value="F:RNA-DNA hybrid ribonuclease activity"/>
    <property type="evidence" value="ECO:0007669"/>
    <property type="project" value="InterPro"/>
</dbReference>
<dbReference type="GO" id="GO:0003676">
    <property type="term" value="F:nucleic acid binding"/>
    <property type="evidence" value="ECO:0007669"/>
    <property type="project" value="InterPro"/>
</dbReference>
<dbReference type="InterPro" id="IPR044730">
    <property type="entry name" value="RNase_H-like_dom_plant"/>
</dbReference>